<protein>
    <submittedName>
        <fullName evidence="3">GIY-YIG nuclease family protein</fullName>
    </submittedName>
</protein>
<dbReference type="PROSITE" id="PS50164">
    <property type="entry name" value="GIY_YIG"/>
    <property type="match status" value="1"/>
</dbReference>
<dbReference type="SUPFAM" id="SSF82771">
    <property type="entry name" value="GIY-YIG endonuclease"/>
    <property type="match status" value="1"/>
</dbReference>
<sequence length="94" mass="10668">MLRCADGSLYTGVTTDARRRVAEHNGESGGKGARYTRARRPVRLVWQEGGHDRRSALQREYALKQLRKMEKEQLVACYAVLPESAPPEERGGRR</sequence>
<dbReference type="Proteomes" id="UP000538931">
    <property type="component" value="Unassembled WGS sequence"/>
</dbReference>
<dbReference type="InterPro" id="IPR035901">
    <property type="entry name" value="GIY-YIG_endonuc_sf"/>
</dbReference>
<dbReference type="InterPro" id="IPR050190">
    <property type="entry name" value="UPF0213_domain"/>
</dbReference>
<dbReference type="CDD" id="cd10456">
    <property type="entry name" value="GIY-YIG_UPF0213"/>
    <property type="match status" value="1"/>
</dbReference>
<proteinExistence type="inferred from homology"/>
<dbReference type="AlphaFoldDB" id="A0A7W1WX25"/>
<dbReference type="InterPro" id="IPR000305">
    <property type="entry name" value="GIY-YIG_endonuc"/>
</dbReference>
<comment type="caution">
    <text evidence="3">The sequence shown here is derived from an EMBL/GenBank/DDBJ whole genome shotgun (WGS) entry which is preliminary data.</text>
</comment>
<accession>A0A7W1WX25</accession>
<evidence type="ECO:0000313" key="4">
    <source>
        <dbReference type="Proteomes" id="UP000538931"/>
    </source>
</evidence>
<evidence type="ECO:0000256" key="1">
    <source>
        <dbReference type="ARBA" id="ARBA00007435"/>
    </source>
</evidence>
<gene>
    <name evidence="3" type="ORF">H1S06_04960</name>
</gene>
<dbReference type="PANTHER" id="PTHR34477">
    <property type="entry name" value="UPF0213 PROTEIN YHBQ"/>
    <property type="match status" value="1"/>
</dbReference>
<keyword evidence="4" id="KW-1185">Reference proteome</keyword>
<dbReference type="PANTHER" id="PTHR34477:SF1">
    <property type="entry name" value="UPF0213 PROTEIN YHBQ"/>
    <property type="match status" value="1"/>
</dbReference>
<dbReference type="Gene3D" id="3.40.1440.10">
    <property type="entry name" value="GIY-YIG endonuclease"/>
    <property type="match status" value="1"/>
</dbReference>
<dbReference type="EMBL" id="JACEMT010000040">
    <property type="protein sequence ID" value="MBA4501709.1"/>
    <property type="molecule type" value="Genomic_DNA"/>
</dbReference>
<name>A0A7W1WX25_9GAMM</name>
<reference evidence="3 4" key="1">
    <citation type="submission" date="2020-07" db="EMBL/GenBank/DDBJ databases">
        <title>Bacterium isolated from marien macroalgae.</title>
        <authorList>
            <person name="Zhu K."/>
            <person name="Lu D."/>
            <person name="Du Z."/>
        </authorList>
    </citation>
    <scope>NUCLEOTIDE SEQUENCE [LARGE SCALE GENOMIC DNA]</scope>
    <source>
        <strain evidence="3 4">3-1745</strain>
    </source>
</reference>
<dbReference type="Pfam" id="PF01541">
    <property type="entry name" value="GIY-YIG"/>
    <property type="match status" value="1"/>
</dbReference>
<comment type="similarity">
    <text evidence="1">Belongs to the UPF0213 family.</text>
</comment>
<evidence type="ECO:0000313" key="3">
    <source>
        <dbReference type="EMBL" id="MBA4501709.1"/>
    </source>
</evidence>
<feature type="domain" description="GIY-YIG" evidence="2">
    <location>
        <begin position="1"/>
        <end position="73"/>
    </location>
</feature>
<evidence type="ECO:0000259" key="2">
    <source>
        <dbReference type="PROSITE" id="PS50164"/>
    </source>
</evidence>
<organism evidence="3 4">
    <name type="scientific">Marinobacterium marinum</name>
    <dbReference type="NCBI Taxonomy" id="2756129"/>
    <lineage>
        <taxon>Bacteria</taxon>
        <taxon>Pseudomonadati</taxon>
        <taxon>Pseudomonadota</taxon>
        <taxon>Gammaproteobacteria</taxon>
        <taxon>Oceanospirillales</taxon>
        <taxon>Oceanospirillaceae</taxon>
        <taxon>Marinobacterium</taxon>
    </lineage>
</organism>